<dbReference type="PANTHER" id="PTHR35546">
    <property type="entry name" value="F-BOX PROTEIN INTERACTION DOMAIN PROTEIN-RELATED"/>
    <property type="match status" value="1"/>
</dbReference>
<dbReference type="InterPro" id="IPR036047">
    <property type="entry name" value="F-box-like_dom_sf"/>
</dbReference>
<protein>
    <recommendedName>
        <fullName evidence="2">F-box protein At3g26010-like beta-propeller domain-containing protein</fullName>
    </recommendedName>
</protein>
<proteinExistence type="predicted"/>
<organism evidence="3 4">
    <name type="scientific">Acer negundo</name>
    <name type="common">Box elder</name>
    <dbReference type="NCBI Taxonomy" id="4023"/>
    <lineage>
        <taxon>Eukaryota</taxon>
        <taxon>Viridiplantae</taxon>
        <taxon>Streptophyta</taxon>
        <taxon>Embryophyta</taxon>
        <taxon>Tracheophyta</taxon>
        <taxon>Spermatophyta</taxon>
        <taxon>Magnoliopsida</taxon>
        <taxon>eudicotyledons</taxon>
        <taxon>Gunneridae</taxon>
        <taxon>Pentapetalae</taxon>
        <taxon>rosids</taxon>
        <taxon>malvids</taxon>
        <taxon>Sapindales</taxon>
        <taxon>Sapindaceae</taxon>
        <taxon>Hippocastanoideae</taxon>
        <taxon>Acereae</taxon>
        <taxon>Acer</taxon>
    </lineage>
</organism>
<comment type="caution">
    <text evidence="3">The sequence shown here is derived from an EMBL/GenBank/DDBJ whole genome shotgun (WGS) entry which is preliminary data.</text>
</comment>
<dbReference type="PANTHER" id="PTHR35546:SF25">
    <property type="entry name" value="F-BOX DOMAIN-CONTAINING PROTEIN"/>
    <property type="match status" value="1"/>
</dbReference>
<evidence type="ECO:0000256" key="1">
    <source>
        <dbReference type="SAM" id="MobiDB-lite"/>
    </source>
</evidence>
<feature type="region of interest" description="Disordered" evidence="1">
    <location>
        <begin position="87"/>
        <end position="127"/>
    </location>
</feature>
<dbReference type="NCBIfam" id="TIGR01640">
    <property type="entry name" value="F_box_assoc_1"/>
    <property type="match status" value="1"/>
</dbReference>
<dbReference type="EMBL" id="JAJSOW010000105">
    <property type="protein sequence ID" value="KAI9164717.1"/>
    <property type="molecule type" value="Genomic_DNA"/>
</dbReference>
<dbReference type="AlphaFoldDB" id="A0AAD5NKY9"/>
<evidence type="ECO:0000313" key="4">
    <source>
        <dbReference type="Proteomes" id="UP001064489"/>
    </source>
</evidence>
<sequence length="695" mass="78521">MVAMLRSSHQVSSLNPKSTYSLLNPKQDKQKKNPKQNHQHPLLYLASQVRLKMATSKEISSKFWWNNPDDNSDSDSKEDLLAKTAEVDNNFVDPLSPTTSEEDSSWVRIPDHNVDSDSQEDLSAKTSDDETSWVNVIDHNMDSDFQEYDHLTDFGLKEDLPLKKSTSLEKNTPPPPEFDISGFFDLPDKSPGVLHESDTQSSQILELKEDKRYAELSYVEGGTHSCNFVGQISKKLKFGVLHESDTQSSQILELKEDKRYAELSYVEEDKRYAELSYVEGGTHSGNFVGQISKKLKFGVLHESDTQSSQFLELKEDKRYAELSYVEGGTHSCKFVGQTSKKLKSKDNESLKDVIKMHALPFLPAKSLCRFRSVCKSWDERISHPFLAHQQTNQFKDISGLFCQSPFLSPSFVYFNRDAYGVPSPCFSFLPDLVNVKSTCNGLVCCQCSSEVDVYYVCNPVTEKWTKLPQPNMLHGSQTVATLAFEPTAFSFSAHYQLVCAVADVLSDPPVVYFEIYSSRTNTWRVSETVCYEADALTLSNDGFYMNGNVYWKTLSGAILTFHLHYEMYSIVHLPPNHGPQGALTHLHRELCYVLPAIVDDECTISIYGNVDMSLKYEITLQQNMSGMYCQALPSVNDEMLMILLDKGVIAYHVKTEKVELLSEKRMAGYQTILPYINTLVGIATPSSKELETVAY</sequence>
<dbReference type="Proteomes" id="UP001064489">
    <property type="component" value="Chromosome 10"/>
</dbReference>
<feature type="compositionally biased region" description="Polar residues" evidence="1">
    <location>
        <begin position="7"/>
        <end position="22"/>
    </location>
</feature>
<feature type="domain" description="F-box protein At3g26010-like beta-propeller" evidence="2">
    <location>
        <begin position="435"/>
        <end position="574"/>
    </location>
</feature>
<dbReference type="InterPro" id="IPR056592">
    <property type="entry name" value="Beta-prop_At3g26010-like"/>
</dbReference>
<evidence type="ECO:0000313" key="3">
    <source>
        <dbReference type="EMBL" id="KAI9164717.1"/>
    </source>
</evidence>
<evidence type="ECO:0000259" key="2">
    <source>
        <dbReference type="Pfam" id="PF24750"/>
    </source>
</evidence>
<keyword evidence="4" id="KW-1185">Reference proteome</keyword>
<feature type="region of interest" description="Disordered" evidence="1">
    <location>
        <begin position="1"/>
        <end position="41"/>
    </location>
</feature>
<dbReference type="InterPro" id="IPR017451">
    <property type="entry name" value="F-box-assoc_interact_dom"/>
</dbReference>
<name>A0AAD5NKY9_ACENE</name>
<reference evidence="3" key="2">
    <citation type="submission" date="2023-02" db="EMBL/GenBank/DDBJ databases">
        <authorList>
            <person name="Swenson N.G."/>
            <person name="Wegrzyn J.L."/>
            <person name="Mcevoy S.L."/>
        </authorList>
    </citation>
    <scope>NUCLEOTIDE SEQUENCE</scope>
    <source>
        <strain evidence="3">91603</strain>
        <tissue evidence="3">Leaf</tissue>
    </source>
</reference>
<dbReference type="SUPFAM" id="SSF81383">
    <property type="entry name" value="F-box domain"/>
    <property type="match status" value="1"/>
</dbReference>
<gene>
    <name evidence="3" type="ORF">LWI28_000765</name>
</gene>
<dbReference type="InterPro" id="IPR055290">
    <property type="entry name" value="At3g26010-like"/>
</dbReference>
<dbReference type="Pfam" id="PF24750">
    <property type="entry name" value="b-prop_At3g26010-like"/>
    <property type="match status" value="1"/>
</dbReference>
<reference evidence="3" key="1">
    <citation type="journal article" date="2022" name="Plant J.">
        <title>Strategies of tolerance reflected in two North American maple genomes.</title>
        <authorList>
            <person name="McEvoy S.L."/>
            <person name="Sezen U.U."/>
            <person name="Trouern-Trend A."/>
            <person name="McMahon S.M."/>
            <person name="Schaberg P.G."/>
            <person name="Yang J."/>
            <person name="Wegrzyn J.L."/>
            <person name="Swenson N.G."/>
        </authorList>
    </citation>
    <scope>NUCLEOTIDE SEQUENCE</scope>
    <source>
        <strain evidence="3">91603</strain>
    </source>
</reference>
<accession>A0AAD5NKY9</accession>
<dbReference type="Gene3D" id="1.20.1280.50">
    <property type="match status" value="1"/>
</dbReference>